<keyword evidence="3 8" id="KW-0812">Transmembrane</keyword>
<dbReference type="GO" id="GO:0072546">
    <property type="term" value="C:EMC complex"/>
    <property type="evidence" value="ECO:0007669"/>
    <property type="project" value="TreeGrafter"/>
</dbReference>
<dbReference type="InterPro" id="IPR013784">
    <property type="entry name" value="Carb-bd-like_fold"/>
</dbReference>
<dbReference type="PANTHER" id="PTHR13605">
    <property type="entry name" value="ER MEMBRANE PROTEIN COMPLEX SUBUNIT 7"/>
    <property type="match status" value="1"/>
</dbReference>
<dbReference type="PANTHER" id="PTHR13605:SF4">
    <property type="entry name" value="ER MEMBRANE PROTEIN COMPLEX SUBUNIT 7"/>
    <property type="match status" value="1"/>
</dbReference>
<evidence type="ECO:0000256" key="7">
    <source>
        <dbReference type="SAM" id="MobiDB-lite"/>
    </source>
</evidence>
<dbReference type="GO" id="GO:0030246">
    <property type="term" value="F:carbohydrate binding"/>
    <property type="evidence" value="ECO:0007669"/>
    <property type="project" value="InterPro"/>
</dbReference>
<evidence type="ECO:0000256" key="4">
    <source>
        <dbReference type="ARBA" id="ARBA00022729"/>
    </source>
</evidence>
<feature type="region of interest" description="Disordered" evidence="7">
    <location>
        <begin position="208"/>
        <end position="228"/>
    </location>
</feature>
<dbReference type="SUPFAM" id="SSF49452">
    <property type="entry name" value="Starch-binding domain-like"/>
    <property type="match status" value="1"/>
</dbReference>
<evidence type="ECO:0000313" key="11">
    <source>
        <dbReference type="EMBL" id="AGR53512.1"/>
    </source>
</evidence>
<dbReference type="InterPro" id="IPR039163">
    <property type="entry name" value="EMC7"/>
</dbReference>
<reference evidence="11" key="1">
    <citation type="journal article" date="2013" name="Toxicon">
        <title>Transcriptome analysis of venom glands from a single fishing spider Dolomedes mizhoanus.</title>
        <authorList>
            <person name="Jiang L."/>
            <person name="Liu C."/>
            <person name="Duan Z."/>
            <person name="Deng M."/>
            <person name="Tang X."/>
            <person name="Liang S."/>
        </authorList>
    </citation>
    <scope>NUCLEOTIDE SEQUENCE</scope>
    <source>
        <strain evidence="11">DM-18</strain>
    </source>
</reference>
<evidence type="ECO:0000256" key="6">
    <source>
        <dbReference type="ARBA" id="ARBA00023136"/>
    </source>
</evidence>
<comment type="subcellular location">
    <subcellularLocation>
        <location evidence="1">Membrane</location>
        <topology evidence="1">Single-pass membrane protein</topology>
    </subcellularLocation>
</comment>
<feature type="signal peptide" evidence="9">
    <location>
        <begin position="1"/>
        <end position="23"/>
    </location>
</feature>
<evidence type="ECO:0000256" key="3">
    <source>
        <dbReference type="ARBA" id="ARBA00022692"/>
    </source>
</evidence>
<accession>S5MJX0</accession>
<evidence type="ECO:0000256" key="8">
    <source>
        <dbReference type="SAM" id="Phobius"/>
    </source>
</evidence>
<feature type="domain" description="ER membrane protein complex subunit 7 beta-sandwich" evidence="10">
    <location>
        <begin position="51"/>
        <end position="158"/>
    </location>
</feature>
<comment type="similarity">
    <text evidence="2">Belongs to the EMC7 family.</text>
</comment>
<feature type="transmembrane region" description="Helical" evidence="8">
    <location>
        <begin position="150"/>
        <end position="169"/>
    </location>
</feature>
<keyword evidence="6 8" id="KW-0472">Membrane</keyword>
<evidence type="ECO:0000256" key="2">
    <source>
        <dbReference type="ARBA" id="ARBA00008880"/>
    </source>
</evidence>
<sequence length="228" mass="26164">MAMSYMYLRFAVAVICLKLFTFAEEHEVPENSDKYTIDGTILPPDVISPEWLLLTKVLVNGGERIGFLRNDGSFHISNVEPGSYAIEVVNPNHIYEPARVDINSKGKFRARKLNYVQTNLVQQVPYPLKFKVRGPYKYFQVREAWRITDFLMNPMVLMMVLPLLVIMVLPKMMNAADPETQREMQQMQMPKYDVPELSEMMTSLFTGGKRAPAPANARQRLAKRAAKM</sequence>
<name>S5MJX0_9ARAC</name>
<keyword evidence="5 8" id="KW-1133">Transmembrane helix</keyword>
<dbReference type="EMBL" id="KC480149">
    <property type="protein sequence ID" value="AGR53512.1"/>
    <property type="molecule type" value="Genomic_DNA"/>
</dbReference>
<dbReference type="AlphaFoldDB" id="S5MJX0"/>
<proteinExistence type="inferred from homology"/>
<feature type="chain" id="PRO_5004530621" evidence="9">
    <location>
        <begin position="24"/>
        <end position="228"/>
    </location>
</feature>
<dbReference type="InterPro" id="IPR019008">
    <property type="entry name" value="Beta_sandwich_EMC7"/>
</dbReference>
<protein>
    <submittedName>
        <fullName evidence="11">Putative membrane protein</fullName>
    </submittedName>
</protein>
<evidence type="ECO:0000256" key="1">
    <source>
        <dbReference type="ARBA" id="ARBA00004167"/>
    </source>
</evidence>
<keyword evidence="4 9" id="KW-0732">Signal</keyword>
<dbReference type="Pfam" id="PF09430">
    <property type="entry name" value="EMC7_beta-sandw"/>
    <property type="match status" value="1"/>
</dbReference>
<evidence type="ECO:0000256" key="5">
    <source>
        <dbReference type="ARBA" id="ARBA00022989"/>
    </source>
</evidence>
<organism evidence="11">
    <name type="scientific">Dolomedes mizhoanus</name>
    <dbReference type="NCBI Taxonomy" id="1366394"/>
    <lineage>
        <taxon>Eukaryota</taxon>
        <taxon>Metazoa</taxon>
        <taxon>Ecdysozoa</taxon>
        <taxon>Arthropoda</taxon>
        <taxon>Chelicerata</taxon>
        <taxon>Arachnida</taxon>
        <taxon>Araneae</taxon>
        <taxon>Araneomorphae</taxon>
        <taxon>Entelegynae</taxon>
        <taxon>Lycosoidea</taxon>
        <taxon>Pisauridae</taxon>
        <taxon>Dolomedes</taxon>
    </lineage>
</organism>
<evidence type="ECO:0000256" key="9">
    <source>
        <dbReference type="SAM" id="SignalP"/>
    </source>
</evidence>
<evidence type="ECO:0000259" key="10">
    <source>
        <dbReference type="Pfam" id="PF09430"/>
    </source>
</evidence>